<reference evidence="1 4" key="2">
    <citation type="submission" date="2023-11" db="EMBL/GenBank/DDBJ databases">
        <title>Plant-associative lifestyle of Vibrio porteresiae and its evolutionary dynamics.</title>
        <authorList>
            <person name="Rameshkumar N."/>
            <person name="Kirti K."/>
        </authorList>
    </citation>
    <scope>NUCLEOTIDE SEQUENCE [LARGE SCALE GENOMIC DNA]</scope>
    <source>
        <strain evidence="1 4">MSSRF38</strain>
    </source>
</reference>
<keyword evidence="4" id="KW-1185">Reference proteome</keyword>
<proteinExistence type="predicted"/>
<reference evidence="2 3" key="1">
    <citation type="submission" date="2017-05" db="EMBL/GenBank/DDBJ databases">
        <authorList>
            <person name="Song R."/>
            <person name="Chenine A.L."/>
            <person name="Ruprecht R.M."/>
        </authorList>
    </citation>
    <scope>NUCLEOTIDE SEQUENCE [LARGE SCALE GENOMIC DNA]</scope>
    <source>
        <strain evidence="2 3">CECT 7927</strain>
    </source>
</reference>
<dbReference type="OrthoDB" id="9810827at2"/>
<dbReference type="AlphaFoldDB" id="A0A1Y6IVM5"/>
<evidence type="ECO:0008006" key="5">
    <source>
        <dbReference type="Google" id="ProtNLM"/>
    </source>
</evidence>
<organism evidence="2 3">
    <name type="scientific">Vibrio mangrovi</name>
    <dbReference type="NCBI Taxonomy" id="474394"/>
    <lineage>
        <taxon>Bacteria</taxon>
        <taxon>Pseudomonadati</taxon>
        <taxon>Pseudomonadota</taxon>
        <taxon>Gammaproteobacteria</taxon>
        <taxon>Vibrionales</taxon>
        <taxon>Vibrionaceae</taxon>
        <taxon>Vibrio</taxon>
    </lineage>
</organism>
<evidence type="ECO:0000313" key="2">
    <source>
        <dbReference type="EMBL" id="SMS00103.1"/>
    </source>
</evidence>
<dbReference type="EMBL" id="JAWRCO010000001">
    <property type="protein sequence ID" value="MDW6001871.1"/>
    <property type="molecule type" value="Genomic_DNA"/>
</dbReference>
<dbReference type="Proteomes" id="UP001283366">
    <property type="component" value="Unassembled WGS sequence"/>
</dbReference>
<dbReference type="EMBL" id="FXXI01000002">
    <property type="protein sequence ID" value="SMS00103.1"/>
    <property type="molecule type" value="Genomic_DNA"/>
</dbReference>
<evidence type="ECO:0000313" key="4">
    <source>
        <dbReference type="Proteomes" id="UP001283366"/>
    </source>
</evidence>
<name>A0A1Y6IVM5_9VIBR</name>
<accession>A0A1Y6IVM5</accession>
<dbReference type="RefSeq" id="WP_087480179.1">
    <property type="nucleotide sequence ID" value="NZ_AP024883.1"/>
</dbReference>
<dbReference type="Gene3D" id="3.30.530.20">
    <property type="match status" value="1"/>
</dbReference>
<gene>
    <name evidence="1" type="ORF">SBX37_03040</name>
    <name evidence="2" type="ORF">VIM7927_01344</name>
</gene>
<evidence type="ECO:0000313" key="1">
    <source>
        <dbReference type="EMBL" id="MDW6001871.1"/>
    </source>
</evidence>
<sequence length="141" mass="16414">MWEQSYSVKVSDMTAEEIWNVWTNVNEWYTWQDDIEFAQLTSEFKVGEVFKFKPKGAPTFTLEITEAVKNTMFTDLTKLPLAKMYDKHEIIRHADGLELKSTISICGPLAFLWRQIIATNIVNSLPVQTENLINKVRNVRK</sequence>
<evidence type="ECO:0000313" key="3">
    <source>
        <dbReference type="Proteomes" id="UP000196125"/>
    </source>
</evidence>
<dbReference type="InterPro" id="IPR023393">
    <property type="entry name" value="START-like_dom_sf"/>
</dbReference>
<dbReference type="SUPFAM" id="SSF55961">
    <property type="entry name" value="Bet v1-like"/>
    <property type="match status" value="1"/>
</dbReference>
<dbReference type="Proteomes" id="UP000196125">
    <property type="component" value="Unassembled WGS sequence"/>
</dbReference>
<protein>
    <recommendedName>
        <fullName evidence="5">Polyketide cyclase / dehydrase and lipid transport</fullName>
    </recommendedName>
</protein>